<feature type="domain" description="S1 motif" evidence="4">
    <location>
        <begin position="200"/>
        <end position="268"/>
    </location>
</feature>
<dbReference type="PANTHER" id="PTHR10724">
    <property type="entry name" value="30S RIBOSOMAL PROTEIN S1"/>
    <property type="match status" value="1"/>
</dbReference>
<keyword evidence="6" id="KW-1185">Reference proteome</keyword>
<feature type="domain" description="S1 motif" evidence="4">
    <location>
        <begin position="285"/>
        <end position="354"/>
    </location>
</feature>
<keyword evidence="2 5" id="KW-0689">Ribosomal protein</keyword>
<dbReference type="GO" id="GO:0005840">
    <property type="term" value="C:ribosome"/>
    <property type="evidence" value="ECO:0007669"/>
    <property type="project" value="UniProtKB-KW"/>
</dbReference>
<dbReference type="CDD" id="cd05688">
    <property type="entry name" value="S1_RPS1_repeat_ec3"/>
    <property type="match status" value="1"/>
</dbReference>
<dbReference type="CDD" id="cd04465">
    <property type="entry name" value="S1_RPS1_repeat_ec2_hs2"/>
    <property type="match status" value="1"/>
</dbReference>
<sequence length="391" mass="43134">MSEENINSMDEMMDEIEKSMEPINSGDIVTGKVISVSDSEVLVNIGFISDGVISNLELSGDSEVSAKEKVNVGDEISVYVVKVNSGEGTVVLSQRRAEAIKSWDVIESAVESEEIFEVEIKEAVKGGVVAWIKGIRAFIPASQLSVNFVKDLNEFVGKTLEVKVIEVDKEKNRVILSRKVIEQVDLEKKKKETWNSLVKGEKVTGTVTRIAKFGAFVDLGGVDGLIHVTQLSWERVKNVEDVVSVGDSVEVYILDLDQEKGKISLSLKDVKENPWKKASQDLKEGEILEGKIMKLAKFGAFVQIKPGVEGLVHISEISEERIADPSEKVNIGDKVKVKVLGIDRESNRISLSIKEAADNVPAEYQEFLDDQESEGTTLGDIFGDKLKDFFK</sequence>
<dbReference type="GO" id="GO:0006412">
    <property type="term" value="P:translation"/>
    <property type="evidence" value="ECO:0007669"/>
    <property type="project" value="TreeGrafter"/>
</dbReference>
<reference evidence="5 6" key="1">
    <citation type="submission" date="2016-11" db="EMBL/GenBank/DDBJ databases">
        <authorList>
            <person name="Jaros S."/>
            <person name="Januszkiewicz K."/>
            <person name="Wedrychowicz H."/>
        </authorList>
    </citation>
    <scope>NUCLEOTIDE SEQUENCE [LARGE SCALE GENOMIC DNA]</scope>
    <source>
        <strain evidence="5 6">DSM 8605</strain>
    </source>
</reference>
<dbReference type="EMBL" id="FQXM01000036">
    <property type="protein sequence ID" value="SHI02891.1"/>
    <property type="molecule type" value="Genomic_DNA"/>
</dbReference>
<dbReference type="GO" id="GO:0003735">
    <property type="term" value="F:structural constituent of ribosome"/>
    <property type="evidence" value="ECO:0007669"/>
    <property type="project" value="TreeGrafter"/>
</dbReference>
<evidence type="ECO:0000256" key="1">
    <source>
        <dbReference type="ARBA" id="ARBA00006767"/>
    </source>
</evidence>
<evidence type="ECO:0000256" key="3">
    <source>
        <dbReference type="ARBA" id="ARBA00023274"/>
    </source>
</evidence>
<evidence type="ECO:0000313" key="6">
    <source>
        <dbReference type="Proteomes" id="UP000184447"/>
    </source>
</evidence>
<evidence type="ECO:0000256" key="2">
    <source>
        <dbReference type="ARBA" id="ARBA00022980"/>
    </source>
</evidence>
<dbReference type="OrthoDB" id="9804077at2"/>
<dbReference type="GO" id="GO:0003729">
    <property type="term" value="F:mRNA binding"/>
    <property type="evidence" value="ECO:0007669"/>
    <property type="project" value="UniProtKB-ARBA"/>
</dbReference>
<dbReference type="SMART" id="SM00316">
    <property type="entry name" value="S1"/>
    <property type="match status" value="4"/>
</dbReference>
<dbReference type="Gene3D" id="2.40.50.140">
    <property type="entry name" value="Nucleic acid-binding proteins"/>
    <property type="match status" value="4"/>
</dbReference>
<evidence type="ECO:0000313" key="5">
    <source>
        <dbReference type="EMBL" id="SHI02891.1"/>
    </source>
</evidence>
<gene>
    <name evidence="5" type="ORF">SAMN02745207_03909</name>
</gene>
<dbReference type="SUPFAM" id="SSF50249">
    <property type="entry name" value="Nucleic acid-binding proteins"/>
    <property type="match status" value="4"/>
</dbReference>
<dbReference type="GO" id="GO:0005737">
    <property type="term" value="C:cytoplasm"/>
    <property type="evidence" value="ECO:0007669"/>
    <property type="project" value="UniProtKB-ARBA"/>
</dbReference>
<dbReference type="Pfam" id="PF00575">
    <property type="entry name" value="S1"/>
    <property type="match status" value="4"/>
</dbReference>
<keyword evidence="3" id="KW-0687">Ribonucleoprotein</keyword>
<dbReference type="PRINTS" id="PR00681">
    <property type="entry name" value="RIBOSOMALS1"/>
</dbReference>
<dbReference type="PANTHER" id="PTHR10724:SF7">
    <property type="entry name" value="SMALL RIBOSOMAL SUBUNIT PROTEIN BS1C"/>
    <property type="match status" value="1"/>
</dbReference>
<dbReference type="InterPro" id="IPR035104">
    <property type="entry name" value="Ribosomal_protein_S1-like"/>
</dbReference>
<dbReference type="Proteomes" id="UP000184447">
    <property type="component" value="Unassembled WGS sequence"/>
</dbReference>
<dbReference type="InterPro" id="IPR003029">
    <property type="entry name" value="S1_domain"/>
</dbReference>
<dbReference type="RefSeq" id="WP_073340730.1">
    <property type="nucleotide sequence ID" value="NZ_FQXM01000036.1"/>
</dbReference>
<proteinExistence type="inferred from homology"/>
<dbReference type="PROSITE" id="PS50126">
    <property type="entry name" value="S1"/>
    <property type="match status" value="4"/>
</dbReference>
<evidence type="ECO:0000259" key="4">
    <source>
        <dbReference type="PROSITE" id="PS50126"/>
    </source>
</evidence>
<dbReference type="AlphaFoldDB" id="A0A1M5XSV2"/>
<dbReference type="InterPro" id="IPR050437">
    <property type="entry name" value="Ribos_protein_bS1-like"/>
</dbReference>
<comment type="similarity">
    <text evidence="1">Belongs to the bacterial ribosomal protein bS1 family.</text>
</comment>
<organism evidence="5 6">
    <name type="scientific">Clostridium grantii DSM 8605</name>
    <dbReference type="NCBI Taxonomy" id="1121316"/>
    <lineage>
        <taxon>Bacteria</taxon>
        <taxon>Bacillati</taxon>
        <taxon>Bacillota</taxon>
        <taxon>Clostridia</taxon>
        <taxon>Eubacteriales</taxon>
        <taxon>Clostridiaceae</taxon>
        <taxon>Clostridium</taxon>
    </lineage>
</organism>
<name>A0A1M5XSV2_9CLOT</name>
<feature type="domain" description="S1 motif" evidence="4">
    <location>
        <begin position="26"/>
        <end position="95"/>
    </location>
</feature>
<accession>A0A1M5XSV2</accession>
<feature type="domain" description="S1 motif" evidence="4">
    <location>
        <begin position="113"/>
        <end position="179"/>
    </location>
</feature>
<dbReference type="NCBIfam" id="NF005208">
    <property type="entry name" value="PRK06676.1"/>
    <property type="match status" value="1"/>
</dbReference>
<dbReference type="FunFam" id="2.40.50.140:FF:000051">
    <property type="entry name" value="RNA-binding transcriptional accessory protein"/>
    <property type="match status" value="2"/>
</dbReference>
<dbReference type="InterPro" id="IPR012340">
    <property type="entry name" value="NA-bd_OB-fold"/>
</dbReference>
<protein>
    <submittedName>
        <fullName evidence="5">Small subunit ribosomal protein S1</fullName>
    </submittedName>
</protein>
<dbReference type="CDD" id="cd05687">
    <property type="entry name" value="S1_RPS1_repeat_ec1_hs1"/>
    <property type="match status" value="1"/>
</dbReference>
<dbReference type="STRING" id="1121316.SAMN02745207_03909"/>